<dbReference type="GO" id="GO:0005549">
    <property type="term" value="F:odorant binding"/>
    <property type="evidence" value="ECO:0007669"/>
    <property type="project" value="InterPro"/>
</dbReference>
<dbReference type="GO" id="GO:0016020">
    <property type="term" value="C:membrane"/>
    <property type="evidence" value="ECO:0007669"/>
    <property type="project" value="UniProtKB-SubCell"/>
</dbReference>
<gene>
    <name evidence="10" type="primary">jg25765</name>
    <name evidence="10" type="ORF">PAEG_LOCUS3571</name>
</gene>
<evidence type="ECO:0000256" key="9">
    <source>
        <dbReference type="SAM" id="Phobius"/>
    </source>
</evidence>
<name>A0A8S4QLQ1_9NEOP</name>
<comment type="subcellular location">
    <subcellularLocation>
        <location evidence="1">Membrane</location>
        <topology evidence="1">Multi-pass membrane protein</topology>
    </subcellularLocation>
</comment>
<proteinExistence type="predicted"/>
<keyword evidence="8" id="KW-0807">Transducer</keyword>
<keyword evidence="5 9" id="KW-1133">Transmembrane helix</keyword>
<protein>
    <submittedName>
        <fullName evidence="10">Jg25765 protein</fullName>
    </submittedName>
</protein>
<dbReference type="OrthoDB" id="8122682at2759"/>
<evidence type="ECO:0000313" key="10">
    <source>
        <dbReference type="EMBL" id="CAH2214525.1"/>
    </source>
</evidence>
<comment type="caution">
    <text evidence="10">The sequence shown here is derived from an EMBL/GenBank/DDBJ whole genome shotgun (WGS) entry which is preliminary data.</text>
</comment>
<feature type="transmembrane region" description="Helical" evidence="9">
    <location>
        <begin position="77"/>
        <end position="104"/>
    </location>
</feature>
<accession>A0A8S4QLQ1</accession>
<keyword evidence="7" id="KW-0675">Receptor</keyword>
<evidence type="ECO:0000256" key="5">
    <source>
        <dbReference type="ARBA" id="ARBA00022989"/>
    </source>
</evidence>
<evidence type="ECO:0000313" key="11">
    <source>
        <dbReference type="Proteomes" id="UP000838756"/>
    </source>
</evidence>
<dbReference type="GO" id="GO:0004984">
    <property type="term" value="F:olfactory receptor activity"/>
    <property type="evidence" value="ECO:0007669"/>
    <property type="project" value="InterPro"/>
</dbReference>
<dbReference type="GO" id="GO:0007165">
    <property type="term" value="P:signal transduction"/>
    <property type="evidence" value="ECO:0007669"/>
    <property type="project" value="UniProtKB-KW"/>
</dbReference>
<evidence type="ECO:0000256" key="6">
    <source>
        <dbReference type="ARBA" id="ARBA00023136"/>
    </source>
</evidence>
<evidence type="ECO:0000256" key="4">
    <source>
        <dbReference type="ARBA" id="ARBA00022725"/>
    </source>
</evidence>
<keyword evidence="6 9" id="KW-0472">Membrane</keyword>
<dbReference type="Pfam" id="PF02949">
    <property type="entry name" value="7tm_6"/>
    <property type="match status" value="1"/>
</dbReference>
<sequence>MERMNTFLKGQLLIWQLCVSWFSLVTVVSFSYFAATIGILMYQCLFATRTENTIRPLIFPFWLPEDDPFRTPNYEIFMFWEIMIIIIVLQTFCVFVYILFHVLLHNFYLMNMIIFDCEVLFVGLDESVAKLSKYSPRRIEVYSILNSRMRRIVKWHNIVFQSVQAVSTIYGLPLVYQVMFSSIPISLTAYQIAESLDHGKFDILFAMLGIVVCVQLWIPCYLGTIIRNKIMSSSYTYFNVLRQYTSKG</sequence>
<feature type="transmembrane region" description="Helical" evidence="9">
    <location>
        <begin position="158"/>
        <end position="183"/>
    </location>
</feature>
<reference evidence="10" key="1">
    <citation type="submission" date="2022-03" db="EMBL/GenBank/DDBJ databases">
        <authorList>
            <person name="Lindestad O."/>
        </authorList>
    </citation>
    <scope>NUCLEOTIDE SEQUENCE</scope>
</reference>
<keyword evidence="3 9" id="KW-0812">Transmembrane</keyword>
<dbReference type="EMBL" id="CAKXAJ010011544">
    <property type="protein sequence ID" value="CAH2214525.1"/>
    <property type="molecule type" value="Genomic_DNA"/>
</dbReference>
<feature type="transmembrane region" description="Helical" evidence="9">
    <location>
        <begin position="12"/>
        <end position="42"/>
    </location>
</feature>
<evidence type="ECO:0000256" key="2">
    <source>
        <dbReference type="ARBA" id="ARBA00022606"/>
    </source>
</evidence>
<keyword evidence="11" id="KW-1185">Reference proteome</keyword>
<keyword evidence="4" id="KW-0552">Olfaction</keyword>
<evidence type="ECO:0000256" key="1">
    <source>
        <dbReference type="ARBA" id="ARBA00004141"/>
    </source>
</evidence>
<dbReference type="AlphaFoldDB" id="A0A8S4QLQ1"/>
<evidence type="ECO:0000256" key="7">
    <source>
        <dbReference type="ARBA" id="ARBA00023170"/>
    </source>
</evidence>
<evidence type="ECO:0000256" key="3">
    <source>
        <dbReference type="ARBA" id="ARBA00022692"/>
    </source>
</evidence>
<dbReference type="InterPro" id="IPR004117">
    <property type="entry name" value="7tm6_olfct_rcpt"/>
</dbReference>
<feature type="transmembrane region" description="Helical" evidence="9">
    <location>
        <begin position="203"/>
        <end position="222"/>
    </location>
</feature>
<keyword evidence="2" id="KW-0716">Sensory transduction</keyword>
<organism evidence="10 11">
    <name type="scientific">Pararge aegeria aegeria</name>
    <dbReference type="NCBI Taxonomy" id="348720"/>
    <lineage>
        <taxon>Eukaryota</taxon>
        <taxon>Metazoa</taxon>
        <taxon>Ecdysozoa</taxon>
        <taxon>Arthropoda</taxon>
        <taxon>Hexapoda</taxon>
        <taxon>Insecta</taxon>
        <taxon>Pterygota</taxon>
        <taxon>Neoptera</taxon>
        <taxon>Endopterygota</taxon>
        <taxon>Lepidoptera</taxon>
        <taxon>Glossata</taxon>
        <taxon>Ditrysia</taxon>
        <taxon>Papilionoidea</taxon>
        <taxon>Nymphalidae</taxon>
        <taxon>Satyrinae</taxon>
        <taxon>Satyrini</taxon>
        <taxon>Parargina</taxon>
        <taxon>Pararge</taxon>
    </lineage>
</organism>
<evidence type="ECO:0000256" key="8">
    <source>
        <dbReference type="ARBA" id="ARBA00023224"/>
    </source>
</evidence>
<dbReference type="Proteomes" id="UP000838756">
    <property type="component" value="Unassembled WGS sequence"/>
</dbReference>